<dbReference type="RefSeq" id="WP_188614749.1">
    <property type="nucleotide sequence ID" value="NZ_BMJT01000005.1"/>
</dbReference>
<sequence>MKDVLLEQKILNKEAIIGVVGLGYVGLTLSITANNCGFHTIGIDVDQDKIDQLNEGQSYLFDVTEEELSYALQQRLSVTSNFGALALANVIVLCLPTPIDEFQQPDLTYIEQAMLEVSAIVQPHTLLILESTSYPGTTVDYIVEPLVKKGFVVGENIWVAYSPERIDPGNQQFQTNNTPKIVGGMSLTCQKLATSFYENIIKAPIHKVSSPQTAEMAKLVENVFRNVNIALVNELAIICNSMDIDVWEVIDAASTKPYGYMPFYPGPGIGGHCIPVDPQYLIWKAKQHTTEIAFIEQAMQTNIKMSQYVFSRLLQVCNHNKIIPKEAHVLFVGVAYKKNSNDYRETPLFPLLALAEQYGMNYIVADPHITEYMYKGKVYETVTLTAELVQAASIVVIVTDHDAVDYQLLDIYSQVIFDTRRVQYPFVNKQYIVL</sequence>
<dbReference type="AlphaFoldDB" id="A0A917G5H2"/>
<evidence type="ECO:0000313" key="6">
    <source>
        <dbReference type="Proteomes" id="UP000616608"/>
    </source>
</evidence>
<dbReference type="Gene3D" id="3.40.50.720">
    <property type="entry name" value="NAD(P)-binding Rossmann-like Domain"/>
    <property type="match status" value="2"/>
</dbReference>
<name>A0A917G5H2_9BACI</name>
<keyword evidence="2" id="KW-0520">NAD</keyword>
<dbReference type="InterPro" id="IPR028359">
    <property type="entry name" value="UDP_ManNAc/GlcNAc_DH"/>
</dbReference>
<dbReference type="SMART" id="SM00984">
    <property type="entry name" value="UDPG_MGDP_dh_C"/>
    <property type="match status" value="1"/>
</dbReference>
<proteinExistence type="inferred from homology"/>
<dbReference type="Pfam" id="PF00984">
    <property type="entry name" value="UDPG_MGDP_dh"/>
    <property type="match status" value="1"/>
</dbReference>
<evidence type="ECO:0000313" key="5">
    <source>
        <dbReference type="EMBL" id="GGG24236.1"/>
    </source>
</evidence>
<comment type="caution">
    <text evidence="5">The sequence shown here is derived from an EMBL/GenBank/DDBJ whole genome shotgun (WGS) entry which is preliminary data.</text>
</comment>
<dbReference type="InterPro" id="IPR008927">
    <property type="entry name" value="6-PGluconate_DH-like_C_sf"/>
</dbReference>
<dbReference type="SUPFAM" id="SSF51735">
    <property type="entry name" value="NAD(P)-binding Rossmann-fold domains"/>
    <property type="match status" value="1"/>
</dbReference>
<evidence type="ECO:0000256" key="1">
    <source>
        <dbReference type="ARBA" id="ARBA00023002"/>
    </source>
</evidence>
<dbReference type="Proteomes" id="UP000616608">
    <property type="component" value="Unassembled WGS sequence"/>
</dbReference>
<dbReference type="PANTHER" id="PTHR43491">
    <property type="entry name" value="UDP-N-ACETYL-D-MANNOSAMINE DEHYDROGENASE"/>
    <property type="match status" value="1"/>
</dbReference>
<dbReference type="NCBIfam" id="TIGR03026">
    <property type="entry name" value="NDP-sugDHase"/>
    <property type="match status" value="1"/>
</dbReference>
<reference evidence="5" key="2">
    <citation type="submission" date="2020-09" db="EMBL/GenBank/DDBJ databases">
        <authorList>
            <person name="Sun Q."/>
            <person name="Zhou Y."/>
        </authorList>
    </citation>
    <scope>NUCLEOTIDE SEQUENCE</scope>
    <source>
        <strain evidence="5">CGMCC 1.15760</strain>
    </source>
</reference>
<organism evidence="5 6">
    <name type="scientific">Lysinibacillus alkalisoli</name>
    <dbReference type="NCBI Taxonomy" id="1911548"/>
    <lineage>
        <taxon>Bacteria</taxon>
        <taxon>Bacillati</taxon>
        <taxon>Bacillota</taxon>
        <taxon>Bacilli</taxon>
        <taxon>Bacillales</taxon>
        <taxon>Bacillaceae</taxon>
        <taxon>Lysinibacillus</taxon>
    </lineage>
</organism>
<keyword evidence="6" id="KW-1185">Reference proteome</keyword>
<dbReference type="EMBL" id="BMJT01000005">
    <property type="protein sequence ID" value="GGG24236.1"/>
    <property type="molecule type" value="Genomic_DNA"/>
</dbReference>
<dbReference type="InterPro" id="IPR014026">
    <property type="entry name" value="UDP-Glc/GDP-Man_DH_dimer"/>
</dbReference>
<evidence type="ECO:0000256" key="2">
    <source>
        <dbReference type="ARBA" id="ARBA00023027"/>
    </source>
</evidence>
<dbReference type="GO" id="GO:0016628">
    <property type="term" value="F:oxidoreductase activity, acting on the CH-CH group of donors, NAD or NADP as acceptor"/>
    <property type="evidence" value="ECO:0007669"/>
    <property type="project" value="InterPro"/>
</dbReference>
<protein>
    <submittedName>
        <fullName evidence="5">UDP-N-acetyl-D-glucosamine dehydrogenase</fullName>
    </submittedName>
</protein>
<evidence type="ECO:0000256" key="3">
    <source>
        <dbReference type="PIRNR" id="PIRNR000124"/>
    </source>
</evidence>
<evidence type="ECO:0000259" key="4">
    <source>
        <dbReference type="SMART" id="SM00984"/>
    </source>
</evidence>
<reference evidence="5" key="1">
    <citation type="journal article" date="2014" name="Int. J. Syst. Evol. Microbiol.">
        <title>Complete genome sequence of Corynebacterium casei LMG S-19264T (=DSM 44701T), isolated from a smear-ripened cheese.</title>
        <authorList>
            <consortium name="US DOE Joint Genome Institute (JGI-PGF)"/>
            <person name="Walter F."/>
            <person name="Albersmeier A."/>
            <person name="Kalinowski J."/>
            <person name="Ruckert C."/>
        </authorList>
    </citation>
    <scope>NUCLEOTIDE SEQUENCE</scope>
    <source>
        <strain evidence="5">CGMCC 1.15760</strain>
    </source>
</reference>
<dbReference type="Pfam" id="PF03721">
    <property type="entry name" value="UDPG_MGDP_dh_N"/>
    <property type="match status" value="1"/>
</dbReference>
<dbReference type="Pfam" id="PF03720">
    <property type="entry name" value="UDPG_MGDP_dh_C"/>
    <property type="match status" value="1"/>
</dbReference>
<dbReference type="InterPro" id="IPR017476">
    <property type="entry name" value="UDP-Glc/GDP-Man"/>
</dbReference>
<dbReference type="PIRSF" id="PIRSF500136">
    <property type="entry name" value="UDP_ManNAc_DH"/>
    <property type="match status" value="1"/>
</dbReference>
<dbReference type="GO" id="GO:0051287">
    <property type="term" value="F:NAD binding"/>
    <property type="evidence" value="ECO:0007669"/>
    <property type="project" value="InterPro"/>
</dbReference>
<dbReference type="InterPro" id="IPR036291">
    <property type="entry name" value="NAD(P)-bd_dom_sf"/>
</dbReference>
<feature type="domain" description="UDP-glucose/GDP-mannose dehydrogenase C-terminal" evidence="4">
    <location>
        <begin position="330"/>
        <end position="424"/>
    </location>
</feature>
<dbReference type="PANTHER" id="PTHR43491:SF1">
    <property type="entry name" value="UDP-N-ACETYL-D-MANNOSAMINE DEHYDROGENASE"/>
    <property type="match status" value="1"/>
</dbReference>
<dbReference type="GO" id="GO:0016616">
    <property type="term" value="F:oxidoreductase activity, acting on the CH-OH group of donors, NAD or NADP as acceptor"/>
    <property type="evidence" value="ECO:0007669"/>
    <property type="project" value="InterPro"/>
</dbReference>
<dbReference type="SUPFAM" id="SSF48179">
    <property type="entry name" value="6-phosphogluconate dehydrogenase C-terminal domain-like"/>
    <property type="match status" value="1"/>
</dbReference>
<dbReference type="InterPro" id="IPR014027">
    <property type="entry name" value="UDP-Glc/GDP-Man_DH_C"/>
</dbReference>
<dbReference type="GO" id="GO:0000271">
    <property type="term" value="P:polysaccharide biosynthetic process"/>
    <property type="evidence" value="ECO:0007669"/>
    <property type="project" value="InterPro"/>
</dbReference>
<gene>
    <name evidence="5" type="ORF">GCM10007425_18390</name>
</gene>
<dbReference type="InterPro" id="IPR001732">
    <property type="entry name" value="UDP-Glc/GDP-Man_DH_N"/>
</dbReference>
<keyword evidence="1" id="KW-0560">Oxidoreductase</keyword>
<comment type="similarity">
    <text evidence="3">Belongs to the UDP-glucose/GDP-mannose dehydrogenase family.</text>
</comment>
<accession>A0A917G5H2</accession>
<dbReference type="InterPro" id="IPR036220">
    <property type="entry name" value="UDP-Glc/GDP-Man_DH_C_sf"/>
</dbReference>
<dbReference type="PIRSF" id="PIRSF000124">
    <property type="entry name" value="UDPglc_GDPman_dh"/>
    <property type="match status" value="1"/>
</dbReference>
<dbReference type="SUPFAM" id="SSF52413">
    <property type="entry name" value="UDP-glucose/GDP-mannose dehydrogenase C-terminal domain"/>
    <property type="match status" value="1"/>
</dbReference>